<protein>
    <submittedName>
        <fullName evidence="2">Putative ABC transport system permease protein</fullName>
    </submittedName>
</protein>
<keyword evidence="1" id="KW-0812">Transmembrane</keyword>
<dbReference type="EMBL" id="JADBGF010000001">
    <property type="protein sequence ID" value="MBE1594485.1"/>
    <property type="molecule type" value="Genomic_DNA"/>
</dbReference>
<dbReference type="Proteomes" id="UP000629287">
    <property type="component" value="Unassembled WGS sequence"/>
</dbReference>
<organism evidence="2 3">
    <name type="scientific">Streptomyces stelliscabiei</name>
    <dbReference type="NCBI Taxonomy" id="146820"/>
    <lineage>
        <taxon>Bacteria</taxon>
        <taxon>Bacillati</taxon>
        <taxon>Actinomycetota</taxon>
        <taxon>Actinomycetes</taxon>
        <taxon>Kitasatosporales</taxon>
        <taxon>Streptomycetaceae</taxon>
        <taxon>Streptomyces</taxon>
    </lineage>
</organism>
<feature type="transmembrane region" description="Helical" evidence="1">
    <location>
        <begin position="43"/>
        <end position="72"/>
    </location>
</feature>
<proteinExistence type="predicted"/>
<accession>A0A8I0TMD7</accession>
<reference evidence="2 3" key="1">
    <citation type="submission" date="2020-10" db="EMBL/GenBank/DDBJ databases">
        <title>Sequencing the genomes of 1000 actinobacteria strains.</title>
        <authorList>
            <person name="Klenk H.-P."/>
        </authorList>
    </citation>
    <scope>NUCLEOTIDE SEQUENCE [LARGE SCALE GENOMIC DNA]</scope>
    <source>
        <strain evidence="2 3">DSM 41803</strain>
    </source>
</reference>
<feature type="transmembrane region" description="Helical" evidence="1">
    <location>
        <begin position="78"/>
        <end position="101"/>
    </location>
</feature>
<keyword evidence="1" id="KW-1133">Transmembrane helix</keyword>
<keyword evidence="1" id="KW-0472">Membrane</keyword>
<name>A0A8I0TMD7_9ACTN</name>
<comment type="caution">
    <text evidence="2">The sequence shown here is derived from an EMBL/GenBank/DDBJ whole genome shotgun (WGS) entry which is preliminary data.</text>
</comment>
<keyword evidence="3" id="KW-1185">Reference proteome</keyword>
<evidence type="ECO:0000256" key="1">
    <source>
        <dbReference type="SAM" id="Phobius"/>
    </source>
</evidence>
<evidence type="ECO:0000313" key="3">
    <source>
        <dbReference type="Proteomes" id="UP000629287"/>
    </source>
</evidence>
<dbReference type="AlphaFoldDB" id="A0A8I0TMD7"/>
<evidence type="ECO:0000313" key="2">
    <source>
        <dbReference type="EMBL" id="MBE1594485.1"/>
    </source>
</evidence>
<gene>
    <name evidence="2" type="ORF">H4687_000614</name>
</gene>
<sequence>MEDVRKVLPAAVFPEQPGQVQVSRPFDALAARRATQNTFSSPFLGLAGVALLVGVLAGTALGVLAAVGYAAYRGRPTVMPLLPVAGGCLGALLIGMAAGVCPAVRAARLPPTEVPAST</sequence>